<protein>
    <recommendedName>
        <fullName evidence="3">YbhB/YbcL family Raf kinase inhibitor-like protein</fullName>
    </recommendedName>
</protein>
<dbReference type="RefSeq" id="WP_109608985.1">
    <property type="nucleotide sequence ID" value="NZ_QGHA01000006.1"/>
</dbReference>
<dbReference type="EMBL" id="QGHA01000006">
    <property type="protein sequence ID" value="PWK76598.1"/>
    <property type="molecule type" value="Genomic_DNA"/>
</dbReference>
<dbReference type="PANTHER" id="PTHR30289:SF1">
    <property type="entry name" value="PEBP (PHOSPHATIDYLETHANOLAMINE-BINDING PROTEIN) FAMILY PROTEIN"/>
    <property type="match status" value="1"/>
</dbReference>
<dbReference type="SUPFAM" id="SSF49777">
    <property type="entry name" value="PEBP-like"/>
    <property type="match status" value="1"/>
</dbReference>
<comment type="caution">
    <text evidence="1">The sequence shown here is derived from an EMBL/GenBank/DDBJ whole genome shotgun (WGS) entry which is preliminary data.</text>
</comment>
<dbReference type="InterPro" id="IPR005247">
    <property type="entry name" value="YbhB_YbcL/LppC-like"/>
</dbReference>
<proteinExistence type="predicted"/>
<organism evidence="1 2">
    <name type="scientific">Mucilaginibacter oryzae</name>
    <dbReference type="NCBI Taxonomy" id="468058"/>
    <lineage>
        <taxon>Bacteria</taxon>
        <taxon>Pseudomonadati</taxon>
        <taxon>Bacteroidota</taxon>
        <taxon>Sphingobacteriia</taxon>
        <taxon>Sphingobacteriales</taxon>
        <taxon>Sphingobacteriaceae</taxon>
        <taxon>Mucilaginibacter</taxon>
    </lineage>
</organism>
<accession>A0A316H833</accession>
<gene>
    <name evidence="1" type="ORF">LX99_03465</name>
</gene>
<dbReference type="Pfam" id="PF01161">
    <property type="entry name" value="PBP"/>
    <property type="match status" value="1"/>
</dbReference>
<dbReference type="AlphaFoldDB" id="A0A316H833"/>
<dbReference type="PANTHER" id="PTHR30289">
    <property type="entry name" value="UNCHARACTERIZED PROTEIN YBCL-RELATED"/>
    <property type="match status" value="1"/>
</dbReference>
<evidence type="ECO:0000313" key="2">
    <source>
        <dbReference type="Proteomes" id="UP000245678"/>
    </source>
</evidence>
<dbReference type="InterPro" id="IPR008914">
    <property type="entry name" value="PEBP"/>
</dbReference>
<name>A0A316H833_9SPHI</name>
<dbReference type="CDD" id="cd00865">
    <property type="entry name" value="PEBP_bact_arch"/>
    <property type="match status" value="1"/>
</dbReference>
<evidence type="ECO:0000313" key="1">
    <source>
        <dbReference type="EMBL" id="PWK76598.1"/>
    </source>
</evidence>
<sequence>MNTFTLKSRELSGQFTSEYFYDGLGVNGGNQSPDLYWENAPEQTRAFAITMYDPATQSGSGWWHWVVFNIPATITSLARGAGSTAPHLLPPEAVSSLNDFGKTGYGGPVTIPGSGFHPYIITVHALSKLLNLDETATPAFVGIMMNELVLAKSSIVAYLKV</sequence>
<evidence type="ECO:0008006" key="3">
    <source>
        <dbReference type="Google" id="ProtNLM"/>
    </source>
</evidence>
<reference evidence="1 2" key="1">
    <citation type="submission" date="2018-05" db="EMBL/GenBank/DDBJ databases">
        <title>Genomic Encyclopedia of Archaeal and Bacterial Type Strains, Phase II (KMG-II): from individual species to whole genera.</title>
        <authorList>
            <person name="Goeker M."/>
        </authorList>
    </citation>
    <scope>NUCLEOTIDE SEQUENCE [LARGE SCALE GENOMIC DNA]</scope>
    <source>
        <strain evidence="1 2">DSM 19975</strain>
    </source>
</reference>
<dbReference type="Gene3D" id="3.90.280.10">
    <property type="entry name" value="PEBP-like"/>
    <property type="match status" value="1"/>
</dbReference>
<dbReference type="InterPro" id="IPR036610">
    <property type="entry name" value="PEBP-like_sf"/>
</dbReference>
<dbReference type="NCBIfam" id="TIGR00481">
    <property type="entry name" value="YbhB/YbcL family Raf kinase inhibitor-like protein"/>
    <property type="match status" value="1"/>
</dbReference>
<dbReference type="Proteomes" id="UP000245678">
    <property type="component" value="Unassembled WGS sequence"/>
</dbReference>
<keyword evidence="2" id="KW-1185">Reference proteome</keyword>